<evidence type="ECO:0000313" key="4">
    <source>
        <dbReference type="Proteomes" id="UP001431209"/>
    </source>
</evidence>
<dbReference type="PANTHER" id="PTHR43319">
    <property type="entry name" value="BETA-LACTAMASE-RELATED"/>
    <property type="match status" value="1"/>
</dbReference>
<protein>
    <submittedName>
        <fullName evidence="3">Beta-lactamase domain-containing protein</fullName>
    </submittedName>
</protein>
<dbReference type="AlphaFoldDB" id="A0AAW2Z6V8"/>
<feature type="chain" id="PRO_5043520310" evidence="1">
    <location>
        <begin position="24"/>
        <end position="441"/>
    </location>
</feature>
<feature type="signal peptide" evidence="1">
    <location>
        <begin position="1"/>
        <end position="23"/>
    </location>
</feature>
<dbReference type="Gene3D" id="3.40.710.10">
    <property type="entry name" value="DD-peptidase/beta-lactamase superfamily"/>
    <property type="match status" value="1"/>
</dbReference>
<dbReference type="Pfam" id="PF00144">
    <property type="entry name" value="Beta-lactamase"/>
    <property type="match status" value="1"/>
</dbReference>
<feature type="domain" description="Beta-lactamase-related" evidence="2">
    <location>
        <begin position="76"/>
        <end position="428"/>
    </location>
</feature>
<gene>
    <name evidence="3" type="ORF">AKO1_003777</name>
</gene>
<keyword evidence="1" id="KW-0732">Signal</keyword>
<reference evidence="3 4" key="1">
    <citation type="submission" date="2024-03" db="EMBL/GenBank/DDBJ databases">
        <title>The Acrasis kona genome and developmental transcriptomes reveal deep origins of eukaryotic multicellular pathways.</title>
        <authorList>
            <person name="Sheikh S."/>
            <person name="Fu C.-J."/>
            <person name="Brown M.W."/>
            <person name="Baldauf S.L."/>
        </authorList>
    </citation>
    <scope>NUCLEOTIDE SEQUENCE [LARGE SCALE GENOMIC DNA]</scope>
    <source>
        <strain evidence="3 4">ATCC MYA-3509</strain>
    </source>
</reference>
<dbReference type="PANTHER" id="PTHR43319:SF3">
    <property type="entry name" value="BETA-LACTAMASE-RELATED DOMAIN-CONTAINING PROTEIN"/>
    <property type="match status" value="1"/>
</dbReference>
<evidence type="ECO:0000259" key="2">
    <source>
        <dbReference type="Pfam" id="PF00144"/>
    </source>
</evidence>
<dbReference type="EMBL" id="JAOPGA020001095">
    <property type="protein sequence ID" value="KAL0484978.1"/>
    <property type="molecule type" value="Genomic_DNA"/>
</dbReference>
<dbReference type="Proteomes" id="UP001431209">
    <property type="component" value="Unassembled WGS sequence"/>
</dbReference>
<dbReference type="InterPro" id="IPR052907">
    <property type="entry name" value="Beta-lactamase/esterase"/>
</dbReference>
<dbReference type="InterPro" id="IPR012338">
    <property type="entry name" value="Beta-lactam/transpept-like"/>
</dbReference>
<dbReference type="SUPFAM" id="SSF56601">
    <property type="entry name" value="beta-lactamase/transpeptidase-like"/>
    <property type="match status" value="1"/>
</dbReference>
<evidence type="ECO:0000313" key="3">
    <source>
        <dbReference type="EMBL" id="KAL0484978.1"/>
    </source>
</evidence>
<keyword evidence="4" id="KW-1185">Reference proteome</keyword>
<proteinExistence type="predicted"/>
<evidence type="ECO:0000256" key="1">
    <source>
        <dbReference type="SAM" id="SignalP"/>
    </source>
</evidence>
<name>A0AAW2Z6V8_9EUKA</name>
<dbReference type="InterPro" id="IPR001466">
    <property type="entry name" value="Beta-lactam-related"/>
</dbReference>
<accession>A0AAW2Z6V8</accession>
<sequence>MLRIGLQISLCFVAVLLYAVIEGGNFHSPFCTLLGVSCPDLVEVEGYTNEKKGYGIMYIDIWYVFIQKFSQSSITDRGIEVVNLCGGHIKGKKDKPIREGLQNVFSVGKAITNIIIAILVDRGHLNYDEPIASYWPEFAVNNKENVTVTDLLQHSGGLTFLNPLIPYSLLAEDKINQLATFLSNQSHCFGGERKTAYHISSSGFYLNELIRRVDPLHRDANQFMQDEIASKLNVEFSYGLPEHQEDRYSPFYEYPMYKILIKIVPRMFFNIPFLPVLHGRETMLTYLNSSSEFAKAAPIFEGFTLDYLDSKHYRSVRSMLSANGFSNAHSIAKIAHTMSLDGEAVDGIKLIKNPKIIRRANKVAGAYHDLTFNRNFTYTYGGFSTFLNATGWFGLGGSLLLWDAKTGVTFSYVTNAKGVCADVDDRAEELYTTFLNLRNKI</sequence>
<comment type="caution">
    <text evidence="3">The sequence shown here is derived from an EMBL/GenBank/DDBJ whole genome shotgun (WGS) entry which is preliminary data.</text>
</comment>
<organism evidence="3 4">
    <name type="scientific">Acrasis kona</name>
    <dbReference type="NCBI Taxonomy" id="1008807"/>
    <lineage>
        <taxon>Eukaryota</taxon>
        <taxon>Discoba</taxon>
        <taxon>Heterolobosea</taxon>
        <taxon>Tetramitia</taxon>
        <taxon>Eutetramitia</taxon>
        <taxon>Acrasidae</taxon>
        <taxon>Acrasis</taxon>
    </lineage>
</organism>